<evidence type="ECO:0000256" key="18">
    <source>
        <dbReference type="ARBA" id="ARBA00030800"/>
    </source>
</evidence>
<dbReference type="InterPro" id="IPR003594">
    <property type="entry name" value="HATPase_dom"/>
</dbReference>
<feature type="transmembrane region" description="Helical" evidence="19">
    <location>
        <begin position="57"/>
        <end position="74"/>
    </location>
</feature>
<evidence type="ECO:0000259" key="22">
    <source>
        <dbReference type="PROSITE" id="PS50113"/>
    </source>
</evidence>
<evidence type="ECO:0000256" key="5">
    <source>
        <dbReference type="ARBA" id="ARBA00017322"/>
    </source>
</evidence>
<dbReference type="PANTHER" id="PTHR24421:SF10">
    <property type="entry name" value="NITRATE_NITRITE SENSOR PROTEIN NARQ"/>
    <property type="match status" value="1"/>
</dbReference>
<dbReference type="GO" id="GO:0000155">
    <property type="term" value="F:phosphorelay sensor kinase activity"/>
    <property type="evidence" value="ECO:0007669"/>
    <property type="project" value="InterPro"/>
</dbReference>
<evidence type="ECO:0000256" key="3">
    <source>
        <dbReference type="ARBA" id="ARBA00004496"/>
    </source>
</evidence>
<evidence type="ECO:0000256" key="4">
    <source>
        <dbReference type="ARBA" id="ARBA00012438"/>
    </source>
</evidence>
<dbReference type="InterPro" id="IPR036890">
    <property type="entry name" value="HATPase_C_sf"/>
</dbReference>
<reference evidence="23 24" key="1">
    <citation type="submission" date="2020-08" db="EMBL/GenBank/DDBJ databases">
        <title>Bridging the membrane lipid divide: bacteria of the FCB group superphylum have the potential to synthesize archaeal ether lipids.</title>
        <authorList>
            <person name="Villanueva L."/>
            <person name="Von Meijenfeldt F.A.B."/>
            <person name="Westbye A.B."/>
            <person name="Yadav S."/>
            <person name="Hopmans E.C."/>
            <person name="Dutilh B.E."/>
            <person name="Sinninghe Damste J.S."/>
        </authorList>
    </citation>
    <scope>NUCLEOTIDE SEQUENCE [LARGE SCALE GENOMIC DNA]</scope>
    <source>
        <strain evidence="23">NIOZ-UU47</strain>
    </source>
</reference>
<dbReference type="AlphaFoldDB" id="A0A8J6NFN1"/>
<dbReference type="SMART" id="SM00091">
    <property type="entry name" value="PAS"/>
    <property type="match status" value="1"/>
</dbReference>
<evidence type="ECO:0000256" key="16">
    <source>
        <dbReference type="ARBA" id="ARBA00023014"/>
    </source>
</evidence>
<dbReference type="InterPro" id="IPR013656">
    <property type="entry name" value="PAS_4"/>
</dbReference>
<dbReference type="Pfam" id="PF08448">
    <property type="entry name" value="PAS_4"/>
    <property type="match status" value="1"/>
</dbReference>
<evidence type="ECO:0000256" key="19">
    <source>
        <dbReference type="SAM" id="Phobius"/>
    </source>
</evidence>
<accession>A0A8J6NFN1</accession>
<dbReference type="PRINTS" id="PR00344">
    <property type="entry name" value="BCTRLSENSOR"/>
</dbReference>
<keyword evidence="19" id="KW-1133">Transmembrane helix</keyword>
<name>A0A8J6NFN1_9BACT</name>
<evidence type="ECO:0000256" key="12">
    <source>
        <dbReference type="ARBA" id="ARBA00022777"/>
    </source>
</evidence>
<evidence type="ECO:0000259" key="20">
    <source>
        <dbReference type="PROSITE" id="PS50109"/>
    </source>
</evidence>
<dbReference type="InterPro" id="IPR005467">
    <property type="entry name" value="His_kinase_dom"/>
</dbReference>
<dbReference type="GO" id="GO:0051539">
    <property type="term" value="F:4 iron, 4 sulfur cluster binding"/>
    <property type="evidence" value="ECO:0007669"/>
    <property type="project" value="UniProtKB-KW"/>
</dbReference>
<evidence type="ECO:0000259" key="21">
    <source>
        <dbReference type="PROSITE" id="PS50112"/>
    </source>
</evidence>
<protein>
    <recommendedName>
        <fullName evidence="5">Oxygen sensor histidine kinase NreB</fullName>
        <ecNumber evidence="4">2.7.13.3</ecNumber>
    </recommendedName>
    <alternativeName>
        <fullName evidence="18">Nitrogen regulation protein B</fullName>
    </alternativeName>
</protein>
<comment type="catalytic activity">
    <reaction evidence="1">
        <text>ATP + protein L-histidine = ADP + protein N-phospho-L-histidine.</text>
        <dbReference type="EC" id="2.7.13.3"/>
    </reaction>
</comment>
<comment type="cofactor">
    <cofactor evidence="2">
        <name>[4Fe-4S] cluster</name>
        <dbReference type="ChEBI" id="CHEBI:49883"/>
    </cofactor>
</comment>
<dbReference type="CDD" id="cd16917">
    <property type="entry name" value="HATPase_UhpB-NarQ-NarX-like"/>
    <property type="match status" value="1"/>
</dbReference>
<dbReference type="SUPFAM" id="SSF55785">
    <property type="entry name" value="PYP-like sensor domain (PAS domain)"/>
    <property type="match status" value="1"/>
</dbReference>
<feature type="domain" description="Histidine kinase" evidence="20">
    <location>
        <begin position="242"/>
        <end position="434"/>
    </location>
</feature>
<evidence type="ECO:0000256" key="13">
    <source>
        <dbReference type="ARBA" id="ARBA00022840"/>
    </source>
</evidence>
<dbReference type="PROSITE" id="PS50112">
    <property type="entry name" value="PAS"/>
    <property type="match status" value="1"/>
</dbReference>
<evidence type="ECO:0000256" key="15">
    <source>
        <dbReference type="ARBA" id="ARBA00023012"/>
    </source>
</evidence>
<dbReference type="GO" id="GO:0046983">
    <property type="term" value="F:protein dimerization activity"/>
    <property type="evidence" value="ECO:0007669"/>
    <property type="project" value="InterPro"/>
</dbReference>
<keyword evidence="13" id="KW-0067">ATP-binding</keyword>
<proteinExistence type="predicted"/>
<dbReference type="Gene3D" id="1.20.5.1930">
    <property type="match status" value="1"/>
</dbReference>
<dbReference type="InterPro" id="IPR050482">
    <property type="entry name" value="Sensor_HK_TwoCompSys"/>
</dbReference>
<evidence type="ECO:0000256" key="14">
    <source>
        <dbReference type="ARBA" id="ARBA00023004"/>
    </source>
</evidence>
<dbReference type="PROSITE" id="PS50113">
    <property type="entry name" value="PAC"/>
    <property type="match status" value="1"/>
</dbReference>
<dbReference type="SUPFAM" id="SSF55874">
    <property type="entry name" value="ATPase domain of HSP90 chaperone/DNA topoisomerase II/histidine kinase"/>
    <property type="match status" value="1"/>
</dbReference>
<keyword evidence="8" id="KW-0597">Phosphoprotein</keyword>
<dbReference type="CDD" id="cd00130">
    <property type="entry name" value="PAS"/>
    <property type="match status" value="1"/>
</dbReference>
<dbReference type="GO" id="GO:0005524">
    <property type="term" value="F:ATP binding"/>
    <property type="evidence" value="ECO:0007669"/>
    <property type="project" value="UniProtKB-KW"/>
</dbReference>
<dbReference type="PROSITE" id="PS50109">
    <property type="entry name" value="HIS_KIN"/>
    <property type="match status" value="1"/>
</dbReference>
<dbReference type="PANTHER" id="PTHR24421">
    <property type="entry name" value="NITRATE/NITRITE SENSOR PROTEIN NARX-RELATED"/>
    <property type="match status" value="1"/>
</dbReference>
<keyword evidence="19" id="KW-0472">Membrane</keyword>
<dbReference type="GO" id="GO:0046872">
    <property type="term" value="F:metal ion binding"/>
    <property type="evidence" value="ECO:0007669"/>
    <property type="project" value="UniProtKB-KW"/>
</dbReference>
<dbReference type="Pfam" id="PF02518">
    <property type="entry name" value="HATPase_c"/>
    <property type="match status" value="1"/>
</dbReference>
<evidence type="ECO:0000256" key="7">
    <source>
        <dbReference type="ARBA" id="ARBA00022490"/>
    </source>
</evidence>
<keyword evidence="19" id="KW-0812">Transmembrane</keyword>
<keyword evidence="7" id="KW-0963">Cytoplasm</keyword>
<dbReference type="Pfam" id="PF07730">
    <property type="entry name" value="HisKA_3"/>
    <property type="match status" value="1"/>
</dbReference>
<dbReference type="InterPro" id="IPR000700">
    <property type="entry name" value="PAS-assoc_C"/>
</dbReference>
<keyword evidence="12" id="KW-0418">Kinase</keyword>
<feature type="domain" description="PAS" evidence="21">
    <location>
        <begin position="91"/>
        <end position="136"/>
    </location>
</feature>
<dbReference type="GO" id="GO:0005737">
    <property type="term" value="C:cytoplasm"/>
    <property type="evidence" value="ECO:0007669"/>
    <property type="project" value="UniProtKB-SubCell"/>
</dbReference>
<keyword evidence="11" id="KW-0547">Nucleotide-binding</keyword>
<evidence type="ECO:0000313" key="23">
    <source>
        <dbReference type="EMBL" id="MBC8317838.1"/>
    </source>
</evidence>
<keyword evidence="9" id="KW-0808">Transferase</keyword>
<comment type="subcellular location">
    <subcellularLocation>
        <location evidence="3">Cytoplasm</location>
    </subcellularLocation>
</comment>
<dbReference type="Gene3D" id="3.30.450.20">
    <property type="entry name" value="PAS domain"/>
    <property type="match status" value="1"/>
</dbReference>
<evidence type="ECO:0000256" key="11">
    <source>
        <dbReference type="ARBA" id="ARBA00022741"/>
    </source>
</evidence>
<keyword evidence="10" id="KW-0479">Metal-binding</keyword>
<evidence type="ECO:0000256" key="8">
    <source>
        <dbReference type="ARBA" id="ARBA00022553"/>
    </source>
</evidence>
<dbReference type="EMBL" id="JACNJZ010000109">
    <property type="protein sequence ID" value="MBC8317838.1"/>
    <property type="molecule type" value="Genomic_DNA"/>
</dbReference>
<dbReference type="EC" id="2.7.13.3" evidence="4"/>
<keyword evidence="16" id="KW-0411">Iron-sulfur</keyword>
<organism evidence="23 24">
    <name type="scientific">Candidatus Desulfobia pelagia</name>
    <dbReference type="NCBI Taxonomy" id="2841692"/>
    <lineage>
        <taxon>Bacteria</taxon>
        <taxon>Pseudomonadati</taxon>
        <taxon>Thermodesulfobacteriota</taxon>
        <taxon>Desulfobulbia</taxon>
        <taxon>Desulfobulbales</taxon>
        <taxon>Desulfobulbaceae</taxon>
        <taxon>Candidatus Desulfobia</taxon>
    </lineage>
</organism>
<dbReference type="NCBIfam" id="TIGR00229">
    <property type="entry name" value="sensory_box"/>
    <property type="match status" value="1"/>
</dbReference>
<feature type="transmembrane region" description="Helical" evidence="19">
    <location>
        <begin position="15"/>
        <end position="37"/>
    </location>
</feature>
<dbReference type="InterPro" id="IPR004358">
    <property type="entry name" value="Sig_transdc_His_kin-like_C"/>
</dbReference>
<evidence type="ECO:0000256" key="6">
    <source>
        <dbReference type="ARBA" id="ARBA00022485"/>
    </source>
</evidence>
<comment type="function">
    <text evidence="17">Member of the two-component regulatory system NreB/NreC involved in the control of dissimilatory nitrate/nitrite reduction in response to oxygen. NreB functions as a direct oxygen sensor histidine kinase which is autophosphorylated, in the absence of oxygen, probably at the conserved histidine residue, and transfers its phosphate group probably to a conserved aspartate residue of NreC. NreB/NreC activates the expression of the nitrate (narGHJI) and nitrite (nir) reductase operons, as well as the putative nitrate transporter gene narT.</text>
</comment>
<keyword evidence="15" id="KW-0902">Two-component regulatory system</keyword>
<dbReference type="InterPro" id="IPR035965">
    <property type="entry name" value="PAS-like_dom_sf"/>
</dbReference>
<keyword evidence="14" id="KW-0408">Iron</keyword>
<dbReference type="Proteomes" id="UP000614424">
    <property type="component" value="Unassembled WGS sequence"/>
</dbReference>
<evidence type="ECO:0000256" key="9">
    <source>
        <dbReference type="ARBA" id="ARBA00022679"/>
    </source>
</evidence>
<dbReference type="InterPro" id="IPR000014">
    <property type="entry name" value="PAS"/>
</dbReference>
<comment type="caution">
    <text evidence="23">The sequence shown here is derived from an EMBL/GenBank/DDBJ whole genome shotgun (WGS) entry which is preliminary data.</text>
</comment>
<dbReference type="SMART" id="SM00387">
    <property type="entry name" value="HATPase_c"/>
    <property type="match status" value="1"/>
</dbReference>
<gene>
    <name evidence="23" type="ORF">H8E41_08010</name>
</gene>
<evidence type="ECO:0000256" key="1">
    <source>
        <dbReference type="ARBA" id="ARBA00000085"/>
    </source>
</evidence>
<feature type="domain" description="PAC" evidence="22">
    <location>
        <begin position="158"/>
        <end position="216"/>
    </location>
</feature>
<dbReference type="GO" id="GO:0016020">
    <property type="term" value="C:membrane"/>
    <property type="evidence" value="ECO:0007669"/>
    <property type="project" value="InterPro"/>
</dbReference>
<evidence type="ECO:0000256" key="2">
    <source>
        <dbReference type="ARBA" id="ARBA00001966"/>
    </source>
</evidence>
<sequence>MNRSGKFIRIAQDRLILLGVILGIVFWILESFMHAYFFPSQFSNMSMEIFNPGAHEIWMRLTVFTMFILFGTYAQKIIVALRKAEEVAQLANTELSQIFDTSADGMRVVDKEFNVLRANKTFCTLVGLARDEIVGKKCYEVFKGPRCNTSKCPMIRIQAGEERLEQDEIKTCENNKEVPCIVTATPFRNHEGKLIGIVEDFKDISERKNTEEELRHSHERLRDLAQHQEMIREKERSRIAREIHDELGQTLTVLKMDIHWLARRFPENNVVIQEKIKTMTTHVDNTVHQVQKLCSELRPGVLDDLGLSAAIEWQANEFRDRMGITFDLTSEPEDITLEGTLSTAIFRIFQETLTNIARHSGATRVEIALTDNDDGVTLTVRDNGTGITEEQILSSKSLGLIGMRERVNSLTGTFSINGTENKGTVITINIPVQSRKDNDTNSSC</sequence>
<keyword evidence="6" id="KW-0004">4Fe-4S</keyword>
<evidence type="ECO:0000256" key="17">
    <source>
        <dbReference type="ARBA" id="ARBA00024827"/>
    </source>
</evidence>
<evidence type="ECO:0000256" key="10">
    <source>
        <dbReference type="ARBA" id="ARBA00022723"/>
    </source>
</evidence>
<dbReference type="Gene3D" id="3.30.565.10">
    <property type="entry name" value="Histidine kinase-like ATPase, C-terminal domain"/>
    <property type="match status" value="1"/>
</dbReference>
<evidence type="ECO:0000313" key="24">
    <source>
        <dbReference type="Proteomes" id="UP000614424"/>
    </source>
</evidence>
<dbReference type="InterPro" id="IPR011712">
    <property type="entry name" value="Sig_transdc_His_kin_sub3_dim/P"/>
</dbReference>